<dbReference type="STRING" id="2754.EH55_01075"/>
<evidence type="ECO:0008006" key="4">
    <source>
        <dbReference type="Google" id="ProtNLM"/>
    </source>
</evidence>
<dbReference type="eggNOG" id="COG3156">
    <property type="taxonomic scope" value="Bacteria"/>
</dbReference>
<dbReference type="Gene3D" id="1.10.40.60">
    <property type="entry name" value="EpsJ-like"/>
    <property type="match status" value="2"/>
</dbReference>
<protein>
    <recommendedName>
        <fullName evidence="4">General secretion pathway protein GspK</fullName>
    </recommendedName>
</protein>
<name>A0A073J500_9BACT</name>
<keyword evidence="1" id="KW-0732">Signal</keyword>
<dbReference type="PANTHER" id="PTHR38831:SF2">
    <property type="entry name" value="TYPE II SECRETION SYSTEM PROTEIN K"/>
    <property type="match status" value="1"/>
</dbReference>
<keyword evidence="3" id="KW-1185">Reference proteome</keyword>
<dbReference type="EMBL" id="JMKI01000016">
    <property type="protein sequence ID" value="KEJ92802.1"/>
    <property type="molecule type" value="Genomic_DNA"/>
</dbReference>
<feature type="chain" id="PRO_5001690259" description="General secretion pathway protein GspK" evidence="1">
    <location>
        <begin position="29"/>
        <end position="303"/>
    </location>
</feature>
<dbReference type="Gene3D" id="3.30.1300.30">
    <property type="entry name" value="GSPII I/J protein-like"/>
    <property type="match status" value="1"/>
</dbReference>
<dbReference type="GeneID" id="90983134"/>
<evidence type="ECO:0000313" key="3">
    <source>
        <dbReference type="Proteomes" id="UP000027665"/>
    </source>
</evidence>
<evidence type="ECO:0000313" key="2">
    <source>
        <dbReference type="EMBL" id="KEJ92802.1"/>
    </source>
</evidence>
<accession>A0A073J500</accession>
<evidence type="ECO:0000256" key="1">
    <source>
        <dbReference type="SAM" id="SignalP"/>
    </source>
</evidence>
<dbReference type="GO" id="GO:0016020">
    <property type="term" value="C:membrane"/>
    <property type="evidence" value="ECO:0007669"/>
    <property type="project" value="InterPro"/>
</dbReference>
<dbReference type="AlphaFoldDB" id="A0A073J500"/>
<dbReference type="SUPFAM" id="SSF47781">
    <property type="entry name" value="RuvA domain 2-like"/>
    <property type="match status" value="1"/>
</dbReference>
<dbReference type="GO" id="GO:0009306">
    <property type="term" value="P:protein secretion"/>
    <property type="evidence" value="ECO:0007669"/>
    <property type="project" value="InterPro"/>
</dbReference>
<dbReference type="InterPro" id="IPR005628">
    <property type="entry name" value="GspK"/>
</dbReference>
<dbReference type="Proteomes" id="UP000027665">
    <property type="component" value="Unassembled WGS sequence"/>
</dbReference>
<organism evidence="2 3">
    <name type="scientific">Synergistes jonesii</name>
    <dbReference type="NCBI Taxonomy" id="2754"/>
    <lineage>
        <taxon>Bacteria</taxon>
        <taxon>Thermotogati</taxon>
        <taxon>Synergistota</taxon>
        <taxon>Synergistia</taxon>
        <taxon>Synergistales</taxon>
        <taxon>Synergistaceae</taxon>
        <taxon>Synergistes</taxon>
    </lineage>
</organism>
<dbReference type="InterPro" id="IPR038072">
    <property type="entry name" value="GspK_central_sf"/>
</dbReference>
<dbReference type="InterPro" id="IPR010994">
    <property type="entry name" value="RuvA_2-like"/>
</dbReference>
<dbReference type="RefSeq" id="WP_037975103.1">
    <property type="nucleotide sequence ID" value="NZ_CAMETI010000011.1"/>
</dbReference>
<reference evidence="2 3" key="1">
    <citation type="submission" date="2014-04" db="EMBL/GenBank/DDBJ databases">
        <title>Draft Genome Sequence of Synergistes jonesii.</title>
        <authorList>
            <person name="Coil D.A."/>
            <person name="Eisen J.A."/>
            <person name="Holland-Moritz H.E."/>
        </authorList>
    </citation>
    <scope>NUCLEOTIDE SEQUENCE [LARGE SCALE GENOMIC DNA]</scope>
    <source>
        <strain evidence="2 3">78-1</strain>
    </source>
</reference>
<dbReference type="PANTHER" id="PTHR38831">
    <property type="entry name" value="TYPE II SECRETION SYSTEM PROTEIN K"/>
    <property type="match status" value="1"/>
</dbReference>
<gene>
    <name evidence="2" type="ORF">EH55_01075</name>
</gene>
<dbReference type="OrthoDB" id="3487at2"/>
<feature type="signal peptide" evidence="1">
    <location>
        <begin position="1"/>
        <end position="28"/>
    </location>
</feature>
<proteinExistence type="predicted"/>
<comment type="caution">
    <text evidence="2">The sequence shown here is derived from an EMBL/GenBank/DDBJ whole genome shotgun (WGS) entry which is preliminary data.</text>
</comment>
<sequence>MPLRSRGFILISVLFATTLLLTSATAFAWFARTEAKRAAARENILKCRGAAEIAAGIAGKKIAEDANGYDGFDEPLYAPGQDVRIEIGNYAVTVHMTPLNGKMPLNAILLPDGVTPRAEYRAAWNAIWEEAGHVELAQRVIDFIDVDDRQKLGGAESEKNINRPLSDLCELKALPEIDDAILWGDEEHPGGVARYLDVLGGQKINVNVAEPEMIAKLDPEISLETARGVASSRLSRPIKSLDDLRRVPGFPPALATKLANVIGYESTDFLLEMRVEPKGGAPRNYRIRVRRSKGSCMIEEWEG</sequence>